<dbReference type="AlphaFoldDB" id="F0ZSW7"/>
<organism evidence="6 7">
    <name type="scientific">Dictyostelium purpureum</name>
    <name type="common">Slime mold</name>
    <dbReference type="NCBI Taxonomy" id="5786"/>
    <lineage>
        <taxon>Eukaryota</taxon>
        <taxon>Amoebozoa</taxon>
        <taxon>Evosea</taxon>
        <taxon>Eumycetozoa</taxon>
        <taxon>Dictyostelia</taxon>
        <taxon>Dictyosteliales</taxon>
        <taxon>Dictyosteliaceae</taxon>
        <taxon>Dictyostelium</taxon>
    </lineage>
</organism>
<name>F0ZSW7_DICPU</name>
<dbReference type="KEGG" id="dpp:DICPUDRAFT_37473"/>
<evidence type="ECO:0000256" key="2">
    <source>
        <dbReference type="ARBA" id="ARBA00022729"/>
    </source>
</evidence>
<feature type="signal peptide" evidence="5">
    <location>
        <begin position="1"/>
        <end position="17"/>
    </location>
</feature>
<dbReference type="STRING" id="5786.F0ZSW7"/>
<dbReference type="VEuPathDB" id="AmoebaDB:DICPUDRAFT_37473"/>
<reference evidence="7" key="1">
    <citation type="journal article" date="2011" name="Genome Biol.">
        <title>Comparative genomics of the social amoebae Dictyostelium discoideum and Dictyostelium purpureum.</title>
        <authorList>
            <consortium name="US DOE Joint Genome Institute (JGI-PGF)"/>
            <person name="Sucgang R."/>
            <person name="Kuo A."/>
            <person name="Tian X."/>
            <person name="Salerno W."/>
            <person name="Parikh A."/>
            <person name="Feasley C.L."/>
            <person name="Dalin E."/>
            <person name="Tu H."/>
            <person name="Huang E."/>
            <person name="Barry K."/>
            <person name="Lindquist E."/>
            <person name="Shapiro H."/>
            <person name="Bruce D."/>
            <person name="Schmutz J."/>
            <person name="Salamov A."/>
            <person name="Fey P."/>
            <person name="Gaudet P."/>
            <person name="Anjard C."/>
            <person name="Babu M.M."/>
            <person name="Basu S."/>
            <person name="Bushmanova Y."/>
            <person name="van der Wel H."/>
            <person name="Katoh-Kurasawa M."/>
            <person name="Dinh C."/>
            <person name="Coutinho P.M."/>
            <person name="Saito T."/>
            <person name="Elias M."/>
            <person name="Schaap P."/>
            <person name="Kay R.R."/>
            <person name="Henrissat B."/>
            <person name="Eichinger L."/>
            <person name="Rivero F."/>
            <person name="Putnam N.H."/>
            <person name="West C.M."/>
            <person name="Loomis W.F."/>
            <person name="Chisholm R.L."/>
            <person name="Shaulsky G."/>
            <person name="Strassmann J.E."/>
            <person name="Queller D.C."/>
            <person name="Kuspa A."/>
            <person name="Grigoriev I.V."/>
        </authorList>
    </citation>
    <scope>NUCLEOTIDE SEQUENCE [LARGE SCALE GENOMIC DNA]</scope>
    <source>
        <strain evidence="7">QSDP1</strain>
    </source>
</reference>
<dbReference type="RefSeq" id="XP_003290516.1">
    <property type="nucleotide sequence ID" value="XM_003290468.1"/>
</dbReference>
<evidence type="ECO:0000256" key="5">
    <source>
        <dbReference type="SAM" id="SignalP"/>
    </source>
</evidence>
<protein>
    <recommendedName>
        <fullName evidence="8">Expansin-like EG45 domain-containing protein</fullName>
    </recommendedName>
</protein>
<feature type="chain" id="PRO_5003265386" description="Expansin-like EG45 domain-containing protein" evidence="5">
    <location>
        <begin position="18"/>
        <end position="256"/>
    </location>
</feature>
<dbReference type="PANTHER" id="PTHR31836">
    <property type="match status" value="1"/>
</dbReference>
<proteinExistence type="inferred from homology"/>
<sequence length="256" mass="26703">MIKTIFGLFLVAGYTLGSQLPYYGEATYNKGAGSGVCGRTFDTNSEVFASLPSSFWSTGSNSDPLCSSKIRVKYNGKTIDVPVRDKCTRCSTNVLSLSAPAFKDLVGSLNDGNIGISWEFINGGMGGTSGGSGGGNGGNGGTCTRKAIVDAGQGCWDVWTTKCGNKWNENLFYQINPGTVCTALKIGQSLCCEGGGGSSPSSTGGGCTRKATVDAGQGCWDVWTSKCHNQWDENLFYQKNPGTVCTALAIGQSLCC</sequence>
<accession>F0ZSW7</accession>
<dbReference type="EMBL" id="GL871165">
    <property type="protein sequence ID" value="EGC32950.1"/>
    <property type="molecule type" value="Genomic_DNA"/>
</dbReference>
<dbReference type="eggNOG" id="KOG2806">
    <property type="taxonomic scope" value="Eukaryota"/>
</dbReference>
<dbReference type="GO" id="GO:0004867">
    <property type="term" value="F:serine-type endopeptidase inhibitor activity"/>
    <property type="evidence" value="ECO:0007669"/>
    <property type="project" value="InterPro"/>
</dbReference>
<dbReference type="InterPro" id="IPR051477">
    <property type="entry name" value="Expansin_CellWall"/>
</dbReference>
<dbReference type="InterPro" id="IPR048197">
    <property type="entry name" value="Papain_inhib"/>
</dbReference>
<dbReference type="InParanoid" id="F0ZSW7"/>
<dbReference type="PANTHER" id="PTHR31836:SF28">
    <property type="entry name" value="SRCR DOMAIN-CONTAINING PROTEIN-RELATED"/>
    <property type="match status" value="1"/>
</dbReference>
<dbReference type="SUPFAM" id="SSF50685">
    <property type="entry name" value="Barwin-like endoglucanases"/>
    <property type="match status" value="1"/>
</dbReference>
<gene>
    <name evidence="6" type="ORF">DICPUDRAFT_37473</name>
</gene>
<comment type="similarity">
    <text evidence="1">Belongs to the expansin family. Expansin A subfamily.</text>
</comment>
<dbReference type="CDD" id="cd22273">
    <property type="entry name" value="DPBB_SPI-like"/>
    <property type="match status" value="1"/>
</dbReference>
<dbReference type="InterPro" id="IPR036908">
    <property type="entry name" value="RlpA-like_sf"/>
</dbReference>
<evidence type="ECO:0008006" key="8">
    <source>
        <dbReference type="Google" id="ProtNLM"/>
    </source>
</evidence>
<evidence type="ECO:0000256" key="3">
    <source>
        <dbReference type="ARBA" id="ARBA00023157"/>
    </source>
</evidence>
<evidence type="ECO:0000256" key="1">
    <source>
        <dbReference type="ARBA" id="ARBA00005392"/>
    </source>
</evidence>
<dbReference type="OrthoDB" id="16527at2759"/>
<evidence type="ECO:0000256" key="4">
    <source>
        <dbReference type="ARBA" id="ARBA00023180"/>
    </source>
</evidence>
<keyword evidence="2 5" id="KW-0732">Signal</keyword>
<dbReference type="GeneID" id="10507911"/>
<evidence type="ECO:0000313" key="7">
    <source>
        <dbReference type="Proteomes" id="UP000001064"/>
    </source>
</evidence>
<dbReference type="GO" id="GO:0004869">
    <property type="term" value="F:cysteine-type endopeptidase inhibitor activity"/>
    <property type="evidence" value="ECO:0007669"/>
    <property type="project" value="InterPro"/>
</dbReference>
<keyword evidence="3" id="KW-1015">Disulfide bond</keyword>
<keyword evidence="7" id="KW-1185">Reference proteome</keyword>
<dbReference type="Gene3D" id="2.40.40.10">
    <property type="entry name" value="RlpA-like domain"/>
    <property type="match status" value="1"/>
</dbReference>
<evidence type="ECO:0000313" key="6">
    <source>
        <dbReference type="EMBL" id="EGC32950.1"/>
    </source>
</evidence>
<keyword evidence="4" id="KW-0325">Glycoprotein</keyword>
<dbReference type="Proteomes" id="UP000001064">
    <property type="component" value="Unassembled WGS sequence"/>
</dbReference>